<name>I2F7I2_9BACT</name>
<dbReference type="GeneID" id="87107987"/>
<dbReference type="AlphaFoldDB" id="I2F7I2"/>
<dbReference type="GO" id="GO:0006808">
    <property type="term" value="P:regulation of nitrogen utilization"/>
    <property type="evidence" value="ECO:0007669"/>
    <property type="project" value="InterPro"/>
</dbReference>
<organism evidence="1 2">
    <name type="scientific">Mesotoga prima MesG1.Ag.4.2</name>
    <dbReference type="NCBI Taxonomy" id="660470"/>
    <lineage>
        <taxon>Bacteria</taxon>
        <taxon>Thermotogati</taxon>
        <taxon>Thermotogota</taxon>
        <taxon>Thermotogae</taxon>
        <taxon>Kosmotogales</taxon>
        <taxon>Kosmotogaceae</taxon>
        <taxon>Mesotoga</taxon>
    </lineage>
</organism>
<evidence type="ECO:0000313" key="1">
    <source>
        <dbReference type="EMBL" id="AFK07885.1"/>
    </source>
</evidence>
<dbReference type="eggNOG" id="COG0347">
    <property type="taxonomic scope" value="Bacteria"/>
</dbReference>
<dbReference type="HOGENOM" id="CLU_102878_1_0_0"/>
<dbReference type="GO" id="GO:0030234">
    <property type="term" value="F:enzyme regulator activity"/>
    <property type="evidence" value="ECO:0007669"/>
    <property type="project" value="InterPro"/>
</dbReference>
<evidence type="ECO:0000313" key="2">
    <source>
        <dbReference type="Proteomes" id="UP000002881"/>
    </source>
</evidence>
<sequence>MASNKNISPYKLIYAVVNFGKGSEVLRIARENGISGGTILLGRGTVRSGLLNFFALYEIRKEIVLIVANNRNAKSLLEALDREMMLDRPDHGIAFTVDIQEVEGSKELGCNSLQEGRGEKEIMYQLITVIVDRGKAEEVIDTATEMGSKGGTVINARGSGVHERSTLFAMEIEPEKEIVMIVSNKELTQTIVNKIREKLRIDEPGKGIIFIQNVGDAYGLLK</sequence>
<accession>I2F7I2</accession>
<proteinExistence type="predicted"/>
<dbReference type="EMBL" id="CP003532">
    <property type="protein sequence ID" value="AFK07885.1"/>
    <property type="molecule type" value="Genomic_DNA"/>
</dbReference>
<dbReference type="Gene3D" id="3.30.70.120">
    <property type="match status" value="2"/>
</dbReference>
<dbReference type="Pfam" id="PF00543">
    <property type="entry name" value="P-II"/>
    <property type="match status" value="1"/>
</dbReference>
<dbReference type="SUPFAM" id="SSF54913">
    <property type="entry name" value="GlnB-like"/>
    <property type="match status" value="2"/>
</dbReference>
<dbReference type="Proteomes" id="UP000002881">
    <property type="component" value="Chromosome"/>
</dbReference>
<dbReference type="InterPro" id="IPR011322">
    <property type="entry name" value="N-reg_PII-like_a/b"/>
</dbReference>
<protein>
    <submittedName>
        <fullName evidence="1">Nitrogen regulatory protein PII</fullName>
    </submittedName>
</protein>
<keyword evidence="2" id="KW-1185">Reference proteome</keyword>
<dbReference type="KEGG" id="mpg:Theba_2256"/>
<dbReference type="InterPro" id="IPR002187">
    <property type="entry name" value="N-reg_PII"/>
</dbReference>
<gene>
    <name evidence="1" type="ORF">Theba_2256</name>
</gene>
<dbReference type="STRING" id="660470.Theba_2256"/>
<dbReference type="InterPro" id="IPR015867">
    <property type="entry name" value="N-reg_PII/ATP_PRibTrfase_C"/>
</dbReference>
<dbReference type="SMART" id="SM00938">
    <property type="entry name" value="P-II"/>
    <property type="match status" value="1"/>
</dbReference>
<dbReference type="PROSITE" id="PS51343">
    <property type="entry name" value="PII_GLNB_DOM"/>
    <property type="match status" value="1"/>
</dbReference>
<reference evidence="1 2" key="1">
    <citation type="journal article" date="2012" name="Genome Biol. Evol.">
        <title>Genome Sequence of the Mesophilic Thermotogales Bacterium Mesotoga prima MesG1.Ag.4.2 Reveals the Largest Thermotogales Genome To Date.</title>
        <authorList>
            <person name="Zhaxybayeva O."/>
            <person name="Swithers K.S."/>
            <person name="Foght J."/>
            <person name="Green A.G."/>
            <person name="Bruce D."/>
            <person name="Detter C."/>
            <person name="Han S."/>
            <person name="Teshima H."/>
            <person name="Han J."/>
            <person name="Woyke T."/>
            <person name="Pitluck S."/>
            <person name="Nolan M."/>
            <person name="Ivanova N."/>
            <person name="Pati A."/>
            <person name="Land M.L."/>
            <person name="Dlutek M."/>
            <person name="Doolittle W.F."/>
            <person name="Noll K.M."/>
            <person name="Nesbo C.L."/>
        </authorList>
    </citation>
    <scope>NUCLEOTIDE SEQUENCE [LARGE SCALE GENOMIC DNA]</scope>
    <source>
        <strain evidence="2">mesG1.Ag.4.2</strain>
    </source>
</reference>
<dbReference type="RefSeq" id="WP_014731644.1">
    <property type="nucleotide sequence ID" value="NC_017934.1"/>
</dbReference>